<evidence type="ECO:0000259" key="2">
    <source>
        <dbReference type="Pfam" id="PF13456"/>
    </source>
</evidence>
<sequence>MFNEVLLAKQGWRIATQPTSMVAKVLKAKYFPKSHFLEAKMGNRISYTWRSILHSRWILKKGCYWTIGNGEQRSLNGSKVKELIDPATNQWKQSIINQAFLPFEAQQIGQIPLVNTKTQDELTWFDTKDGTYSVKSGYQAIMDWATLNNENSGSNTLAIDPTWNKLWKQKIPPKQAHLLWRILHQALPVKNNLNSKGIHCNPICPRCNNSLETIDHVFMHCEWVKGVWFGSPMTIQFNETHPPFSEWEKNIPIICVIQQAMVASQEYSKLGRSNPRPSNSSTSGTRGNNNYWIPPTCTAVKFNVDAHPSGDGRWGLGMVIRTEEGKCVGAATRVVRGSEDALDGEALGLQAALDLLEHQAIHDVTIEMDSKTIVGSIAKRKYHQSYWGRIARRCGEFVDAHPKACIRWTKRTRNLAAHTLANWTLVEPNKTWIDTLLCVL</sequence>
<dbReference type="PANTHER" id="PTHR47074:SF48">
    <property type="entry name" value="POLYNUCLEOTIDYL TRANSFERASE, RIBONUCLEASE H-LIKE SUPERFAMILY PROTEIN"/>
    <property type="match status" value="1"/>
</dbReference>
<dbReference type="InterPro" id="IPR044730">
    <property type="entry name" value="RNase_H-like_dom_plant"/>
</dbReference>
<evidence type="ECO:0000313" key="4">
    <source>
        <dbReference type="EMBL" id="GAU35403.1"/>
    </source>
</evidence>
<dbReference type="EMBL" id="DF973589">
    <property type="protein sequence ID" value="GAU35403.1"/>
    <property type="molecule type" value="Genomic_DNA"/>
</dbReference>
<dbReference type="InterPro" id="IPR002156">
    <property type="entry name" value="RNaseH_domain"/>
</dbReference>
<dbReference type="AlphaFoldDB" id="A0A2Z6MZX7"/>
<dbReference type="Proteomes" id="UP000242715">
    <property type="component" value="Unassembled WGS sequence"/>
</dbReference>
<protein>
    <recommendedName>
        <fullName evidence="6">RNase H type-1 domain-containing protein</fullName>
    </recommendedName>
</protein>
<gene>
    <name evidence="4" type="ORF">TSUD_160540</name>
</gene>
<dbReference type="InterPro" id="IPR036397">
    <property type="entry name" value="RNaseH_sf"/>
</dbReference>
<evidence type="ECO:0000259" key="3">
    <source>
        <dbReference type="Pfam" id="PF13966"/>
    </source>
</evidence>
<dbReference type="SUPFAM" id="SSF53098">
    <property type="entry name" value="Ribonuclease H-like"/>
    <property type="match status" value="1"/>
</dbReference>
<feature type="region of interest" description="Disordered" evidence="1">
    <location>
        <begin position="268"/>
        <end position="290"/>
    </location>
</feature>
<dbReference type="Pfam" id="PF13966">
    <property type="entry name" value="zf-RVT"/>
    <property type="match status" value="1"/>
</dbReference>
<proteinExistence type="predicted"/>
<dbReference type="InterPro" id="IPR052929">
    <property type="entry name" value="RNase_H-like_EbsB-rel"/>
</dbReference>
<dbReference type="Pfam" id="PF13456">
    <property type="entry name" value="RVT_3"/>
    <property type="match status" value="1"/>
</dbReference>
<evidence type="ECO:0000256" key="1">
    <source>
        <dbReference type="SAM" id="MobiDB-lite"/>
    </source>
</evidence>
<dbReference type="Gene3D" id="3.30.420.10">
    <property type="entry name" value="Ribonuclease H-like superfamily/Ribonuclease H"/>
    <property type="match status" value="1"/>
</dbReference>
<organism evidence="4 5">
    <name type="scientific">Trifolium subterraneum</name>
    <name type="common">Subterranean clover</name>
    <dbReference type="NCBI Taxonomy" id="3900"/>
    <lineage>
        <taxon>Eukaryota</taxon>
        <taxon>Viridiplantae</taxon>
        <taxon>Streptophyta</taxon>
        <taxon>Embryophyta</taxon>
        <taxon>Tracheophyta</taxon>
        <taxon>Spermatophyta</taxon>
        <taxon>Magnoliopsida</taxon>
        <taxon>eudicotyledons</taxon>
        <taxon>Gunneridae</taxon>
        <taxon>Pentapetalae</taxon>
        <taxon>rosids</taxon>
        <taxon>fabids</taxon>
        <taxon>Fabales</taxon>
        <taxon>Fabaceae</taxon>
        <taxon>Papilionoideae</taxon>
        <taxon>50 kb inversion clade</taxon>
        <taxon>NPAAA clade</taxon>
        <taxon>Hologalegina</taxon>
        <taxon>IRL clade</taxon>
        <taxon>Trifolieae</taxon>
        <taxon>Trifolium</taxon>
    </lineage>
</organism>
<accession>A0A2Z6MZX7</accession>
<reference evidence="5" key="1">
    <citation type="journal article" date="2017" name="Front. Plant Sci.">
        <title>Climate Clever Clovers: New Paradigm to Reduce the Environmental Footprint of Ruminants by Breeding Low Methanogenic Forages Utilizing Haplotype Variation.</title>
        <authorList>
            <person name="Kaur P."/>
            <person name="Appels R."/>
            <person name="Bayer P.E."/>
            <person name="Keeble-Gagnere G."/>
            <person name="Wang J."/>
            <person name="Hirakawa H."/>
            <person name="Shirasawa K."/>
            <person name="Vercoe P."/>
            <person name="Stefanova K."/>
            <person name="Durmic Z."/>
            <person name="Nichols P."/>
            <person name="Revell C."/>
            <person name="Isobe S.N."/>
            <person name="Edwards D."/>
            <person name="Erskine W."/>
        </authorList>
    </citation>
    <scope>NUCLEOTIDE SEQUENCE [LARGE SCALE GENOMIC DNA]</scope>
    <source>
        <strain evidence="5">cv. Daliak</strain>
    </source>
</reference>
<dbReference type="InterPro" id="IPR012337">
    <property type="entry name" value="RNaseH-like_sf"/>
</dbReference>
<keyword evidence="5" id="KW-1185">Reference proteome</keyword>
<name>A0A2Z6MZX7_TRISU</name>
<feature type="domain" description="Reverse transcriptase zinc-binding" evidence="3">
    <location>
        <begin position="132"/>
        <end position="228"/>
    </location>
</feature>
<dbReference type="CDD" id="cd06222">
    <property type="entry name" value="RNase_H_like"/>
    <property type="match status" value="1"/>
</dbReference>
<evidence type="ECO:0000313" key="5">
    <source>
        <dbReference type="Proteomes" id="UP000242715"/>
    </source>
</evidence>
<dbReference type="OrthoDB" id="1348681at2759"/>
<feature type="domain" description="RNase H type-1" evidence="2">
    <location>
        <begin position="309"/>
        <end position="423"/>
    </location>
</feature>
<dbReference type="InterPro" id="IPR026960">
    <property type="entry name" value="RVT-Znf"/>
</dbReference>
<feature type="compositionally biased region" description="Low complexity" evidence="1">
    <location>
        <begin position="271"/>
        <end position="290"/>
    </location>
</feature>
<dbReference type="GO" id="GO:0004523">
    <property type="term" value="F:RNA-DNA hybrid ribonuclease activity"/>
    <property type="evidence" value="ECO:0007669"/>
    <property type="project" value="InterPro"/>
</dbReference>
<dbReference type="GO" id="GO:0003676">
    <property type="term" value="F:nucleic acid binding"/>
    <property type="evidence" value="ECO:0007669"/>
    <property type="project" value="InterPro"/>
</dbReference>
<dbReference type="PANTHER" id="PTHR47074">
    <property type="entry name" value="BNAC02G40300D PROTEIN"/>
    <property type="match status" value="1"/>
</dbReference>
<evidence type="ECO:0008006" key="6">
    <source>
        <dbReference type="Google" id="ProtNLM"/>
    </source>
</evidence>